<evidence type="ECO:0000313" key="2">
    <source>
        <dbReference type="Proteomes" id="UP000826195"/>
    </source>
</evidence>
<keyword evidence="2" id="KW-1185">Reference proteome</keyword>
<name>A0AAV7IML0_COTGL</name>
<proteinExistence type="predicted"/>
<accession>A0AAV7IML0</accession>
<dbReference type="Proteomes" id="UP000826195">
    <property type="component" value="Unassembled WGS sequence"/>
</dbReference>
<reference evidence="1 2" key="1">
    <citation type="journal article" date="2021" name="J. Hered.">
        <title>A chromosome-level genome assembly of the parasitoid wasp, Cotesia glomerata (Hymenoptera: Braconidae).</title>
        <authorList>
            <person name="Pinto B.J."/>
            <person name="Weis J.J."/>
            <person name="Gamble T."/>
            <person name="Ode P.J."/>
            <person name="Paul R."/>
            <person name="Zaspel J.M."/>
        </authorList>
    </citation>
    <scope>NUCLEOTIDE SEQUENCE [LARGE SCALE GENOMIC DNA]</scope>
    <source>
        <strain evidence="1">CgM1</strain>
    </source>
</reference>
<evidence type="ECO:0000313" key="1">
    <source>
        <dbReference type="EMBL" id="KAH0553950.1"/>
    </source>
</evidence>
<sequence length="96" mass="10793">MFCARAEDRLVVCQDEFPVLWGSLVIYKKALDLGIGPPSTEGRNLNPCSLDDMRAWLSGLTVGFSQSYYTESYYPGQVENSRLRYSDSAGMWTPTL</sequence>
<protein>
    <submittedName>
        <fullName evidence="1">Uncharacterized protein</fullName>
    </submittedName>
</protein>
<organism evidence="1 2">
    <name type="scientific">Cotesia glomerata</name>
    <name type="common">Lepidopteran parasitic wasp</name>
    <name type="synonym">Apanteles glomeratus</name>
    <dbReference type="NCBI Taxonomy" id="32391"/>
    <lineage>
        <taxon>Eukaryota</taxon>
        <taxon>Metazoa</taxon>
        <taxon>Ecdysozoa</taxon>
        <taxon>Arthropoda</taxon>
        <taxon>Hexapoda</taxon>
        <taxon>Insecta</taxon>
        <taxon>Pterygota</taxon>
        <taxon>Neoptera</taxon>
        <taxon>Endopterygota</taxon>
        <taxon>Hymenoptera</taxon>
        <taxon>Apocrita</taxon>
        <taxon>Ichneumonoidea</taxon>
        <taxon>Braconidae</taxon>
        <taxon>Microgastrinae</taxon>
        <taxon>Cotesia</taxon>
    </lineage>
</organism>
<dbReference type="AlphaFoldDB" id="A0AAV7IML0"/>
<comment type="caution">
    <text evidence="1">The sequence shown here is derived from an EMBL/GenBank/DDBJ whole genome shotgun (WGS) entry which is preliminary data.</text>
</comment>
<dbReference type="EMBL" id="JAHXZJ010001119">
    <property type="protein sequence ID" value="KAH0553950.1"/>
    <property type="molecule type" value="Genomic_DNA"/>
</dbReference>
<gene>
    <name evidence="1" type="ORF">KQX54_006236</name>
</gene>